<gene>
    <name evidence="1" type="ORF">FNH13_10465</name>
</gene>
<dbReference type="OrthoDB" id="8477320at2"/>
<dbReference type="KEGG" id="orz:FNH13_10465"/>
<dbReference type="Proteomes" id="UP000315395">
    <property type="component" value="Chromosome"/>
</dbReference>
<dbReference type="EMBL" id="CP041616">
    <property type="protein sequence ID" value="QDO88700.1"/>
    <property type="molecule type" value="Genomic_DNA"/>
</dbReference>
<organism evidence="1 2">
    <name type="scientific">Ornithinimicrobium ciconiae</name>
    <dbReference type="NCBI Taxonomy" id="2594265"/>
    <lineage>
        <taxon>Bacteria</taxon>
        <taxon>Bacillati</taxon>
        <taxon>Actinomycetota</taxon>
        <taxon>Actinomycetes</taxon>
        <taxon>Micrococcales</taxon>
        <taxon>Ornithinimicrobiaceae</taxon>
        <taxon>Ornithinimicrobium</taxon>
    </lineage>
</organism>
<evidence type="ECO:0000313" key="2">
    <source>
        <dbReference type="Proteomes" id="UP000315395"/>
    </source>
</evidence>
<dbReference type="RefSeq" id="WP_143783377.1">
    <property type="nucleotide sequence ID" value="NZ_CP041616.1"/>
</dbReference>
<reference evidence="1 2" key="1">
    <citation type="submission" date="2019-07" db="EMBL/GenBank/DDBJ databases">
        <title>complete genome sequencing of Ornithinimicrobium sp. H23M54.</title>
        <authorList>
            <person name="Bae J.-W."/>
            <person name="Lee S.-Y."/>
        </authorList>
    </citation>
    <scope>NUCLEOTIDE SEQUENCE [LARGE SCALE GENOMIC DNA]</scope>
    <source>
        <strain evidence="1 2">H23M54</strain>
    </source>
</reference>
<dbReference type="AlphaFoldDB" id="A0A516GBF3"/>
<keyword evidence="2" id="KW-1185">Reference proteome</keyword>
<name>A0A516GBF3_9MICO</name>
<proteinExistence type="predicted"/>
<protein>
    <submittedName>
        <fullName evidence="1">Uncharacterized protein</fullName>
    </submittedName>
</protein>
<evidence type="ECO:0000313" key="1">
    <source>
        <dbReference type="EMBL" id="QDO88700.1"/>
    </source>
</evidence>
<sequence>MAMLVRTEHDLPTVRIAYRDGGRVTVRVWLQRGGDEPHLVAECRGSELGPLDFKGGEPATDDQFSLPSDVLRALATQVPTLGDSAALPTRALWLELPSPRGYLHLVPWEQLLAPLGRPLVRLPNYTVRPRAQSQTLEVALCAGWSVVSGEFDAAGSLAALARVWRSVSGRPTTVHVFSDGWVYERLRSLVEGEEQVIAHDPGQWQAGDQHPSATGNSWLGWMGRELRGKALDVVHLVGHGYLSGGRGGVAMSMTPSRLQNQPESDDWAGDATPVGEFVGAPKLAQFVAGQGAWSFIASGAPDNYSGAALREVADVLALNSPGITISHDLGLDPDAEQLARVLTLVLTGQDTVETAHPAIAAWAHPRFVAYPEESLMTSSGHSVMVQQATQDLLAGAHTPVSVAAATRYLESLQAKWVTAGDAPDPDAVTALRTVSDLIETRATELGAPR</sequence>
<accession>A0A516GBF3</accession>